<feature type="chain" id="PRO_5043418459" evidence="1">
    <location>
        <begin position="24"/>
        <end position="274"/>
    </location>
</feature>
<gene>
    <name evidence="2" type="ORF">PG999_007632</name>
</gene>
<dbReference type="EMBL" id="JAQQWP010000007">
    <property type="protein sequence ID" value="KAK8109495.1"/>
    <property type="molecule type" value="Genomic_DNA"/>
</dbReference>
<comment type="caution">
    <text evidence="2">The sequence shown here is derived from an EMBL/GenBank/DDBJ whole genome shotgun (WGS) entry which is preliminary data.</text>
</comment>
<sequence length="274" mass="30519">MLYGTLLAVLMSAFVFKIFQTMSGLGAQASNSQDGGDDNHDDGVVCMLPAPGSEYNQTLAGTPSARPRTRFGWGCETWAYPSVGGIVYGSFTAVQLKQLGLSNMEEADRSDDPDEEDRLSAAMLRQGAHWWPRWGLYLRHSKKLRHVDYDFHFPSRIYVAYPASGTGVWVLNCSPDKEWDSEDDVIKPSLPRVPEGLVGRRSLALTPEEGCEALKHFGATFYESVEECEVLPKTLDEGVQRGKSYEALLKRMEDPHYVDAWSLSGSTEWPVKNS</sequence>
<accession>A0AAW0QVL5</accession>
<evidence type="ECO:0000256" key="1">
    <source>
        <dbReference type="SAM" id="SignalP"/>
    </source>
</evidence>
<dbReference type="AlphaFoldDB" id="A0AAW0QVL5"/>
<proteinExistence type="predicted"/>
<protein>
    <submittedName>
        <fullName evidence="2">Uncharacterized protein</fullName>
    </submittedName>
</protein>
<evidence type="ECO:0000313" key="3">
    <source>
        <dbReference type="Proteomes" id="UP001392437"/>
    </source>
</evidence>
<evidence type="ECO:0000313" key="2">
    <source>
        <dbReference type="EMBL" id="KAK8109495.1"/>
    </source>
</evidence>
<feature type="signal peptide" evidence="1">
    <location>
        <begin position="1"/>
        <end position="23"/>
    </location>
</feature>
<organism evidence="2 3">
    <name type="scientific">Apiospora kogelbergensis</name>
    <dbReference type="NCBI Taxonomy" id="1337665"/>
    <lineage>
        <taxon>Eukaryota</taxon>
        <taxon>Fungi</taxon>
        <taxon>Dikarya</taxon>
        <taxon>Ascomycota</taxon>
        <taxon>Pezizomycotina</taxon>
        <taxon>Sordariomycetes</taxon>
        <taxon>Xylariomycetidae</taxon>
        <taxon>Amphisphaeriales</taxon>
        <taxon>Apiosporaceae</taxon>
        <taxon>Apiospora</taxon>
    </lineage>
</organism>
<keyword evidence="1" id="KW-0732">Signal</keyword>
<dbReference type="Proteomes" id="UP001392437">
    <property type="component" value="Unassembled WGS sequence"/>
</dbReference>
<reference evidence="2 3" key="1">
    <citation type="submission" date="2023-01" db="EMBL/GenBank/DDBJ databases">
        <title>Analysis of 21 Apiospora genomes using comparative genomics revels a genus with tremendous synthesis potential of carbohydrate active enzymes and secondary metabolites.</title>
        <authorList>
            <person name="Sorensen T."/>
        </authorList>
    </citation>
    <scope>NUCLEOTIDE SEQUENCE [LARGE SCALE GENOMIC DNA]</scope>
    <source>
        <strain evidence="2 3">CBS 117206</strain>
    </source>
</reference>
<keyword evidence="3" id="KW-1185">Reference proteome</keyword>
<name>A0AAW0QVL5_9PEZI</name>